<feature type="compositionally biased region" description="Basic and acidic residues" evidence="1">
    <location>
        <begin position="40"/>
        <end position="50"/>
    </location>
</feature>
<name>A0ABR3PDP1_9PEZI</name>
<sequence length="409" mass="45176">MAPKKAKAAKAKQQETSTNTKTKGDEPVADTNGSQQNESVIEKQSEKDPAVTDSQAKTQSDTGSAAKQKSNAQESAQSQKRKAPEESNDDAVKDEDPSTKVENSPKDAEGSSNEKDSQATQKPEGEEKPAKKRKADKSNEKRDGVRKSGRGTTKPLPSQQQLLNYLLSDAAAELCRPDDETKELQKNDSLKTYSSSVLTPFEELICAVVLSRPISHRLGLRTIRTIFSEPYNFITPKSIVDAGSEKVHQALYDAKTQHKDKTAEQIRLVAEVVISKFASDPSDTSLEKLRESADWDTERNSLQHSIKGLGPTGLDIFCRRTQWLFDEFFPFVDERTARGIDKLGVGLPKQATDLLKALENHWSELDTKHIAGSDEQAKKRRAFVIICERATSADLEGQIEALLEAAMSF</sequence>
<feature type="compositionally biased region" description="Polar residues" evidence="1">
    <location>
        <begin position="52"/>
        <end position="78"/>
    </location>
</feature>
<protein>
    <submittedName>
        <fullName evidence="2">Uncharacterized protein</fullName>
    </submittedName>
</protein>
<evidence type="ECO:0000313" key="2">
    <source>
        <dbReference type="EMBL" id="KAL1304073.1"/>
    </source>
</evidence>
<reference evidence="2 3" key="1">
    <citation type="submission" date="2024-07" db="EMBL/GenBank/DDBJ databases">
        <title>Draft sequence of the Neodothiora populina.</title>
        <authorList>
            <person name="Drown D.D."/>
            <person name="Schuette U.S."/>
            <person name="Buechlein A.B."/>
            <person name="Rusch D.R."/>
            <person name="Winton L.W."/>
            <person name="Adams G.A."/>
        </authorList>
    </citation>
    <scope>NUCLEOTIDE SEQUENCE [LARGE SCALE GENOMIC DNA]</scope>
    <source>
        <strain evidence="2 3">CPC 39397</strain>
    </source>
</reference>
<evidence type="ECO:0000313" key="3">
    <source>
        <dbReference type="Proteomes" id="UP001562354"/>
    </source>
</evidence>
<dbReference type="EMBL" id="JBFMKM010000009">
    <property type="protein sequence ID" value="KAL1304073.1"/>
    <property type="molecule type" value="Genomic_DNA"/>
</dbReference>
<proteinExistence type="predicted"/>
<feature type="region of interest" description="Disordered" evidence="1">
    <location>
        <begin position="1"/>
        <end position="160"/>
    </location>
</feature>
<dbReference type="GeneID" id="95974211"/>
<evidence type="ECO:0000256" key="1">
    <source>
        <dbReference type="SAM" id="MobiDB-lite"/>
    </source>
</evidence>
<organism evidence="2 3">
    <name type="scientific">Neodothiora populina</name>
    <dbReference type="NCBI Taxonomy" id="2781224"/>
    <lineage>
        <taxon>Eukaryota</taxon>
        <taxon>Fungi</taxon>
        <taxon>Dikarya</taxon>
        <taxon>Ascomycota</taxon>
        <taxon>Pezizomycotina</taxon>
        <taxon>Dothideomycetes</taxon>
        <taxon>Dothideomycetidae</taxon>
        <taxon>Dothideales</taxon>
        <taxon>Dothioraceae</taxon>
        <taxon>Neodothiora</taxon>
    </lineage>
</organism>
<comment type="caution">
    <text evidence="2">The sequence shown here is derived from an EMBL/GenBank/DDBJ whole genome shotgun (WGS) entry which is preliminary data.</text>
</comment>
<gene>
    <name evidence="2" type="ORF">AAFC00_000508</name>
</gene>
<dbReference type="RefSeq" id="XP_069200348.1">
    <property type="nucleotide sequence ID" value="XM_069344915.1"/>
</dbReference>
<accession>A0ABR3PDP1</accession>
<keyword evidence="3" id="KW-1185">Reference proteome</keyword>
<feature type="compositionally biased region" description="Basic and acidic residues" evidence="1">
    <location>
        <begin position="82"/>
        <end position="129"/>
    </location>
</feature>
<feature type="compositionally biased region" description="Basic residues" evidence="1">
    <location>
        <begin position="1"/>
        <end position="10"/>
    </location>
</feature>
<dbReference type="Proteomes" id="UP001562354">
    <property type="component" value="Unassembled WGS sequence"/>
</dbReference>
<feature type="compositionally biased region" description="Basic and acidic residues" evidence="1">
    <location>
        <begin position="136"/>
        <end position="146"/>
    </location>
</feature>